<protein>
    <recommendedName>
        <fullName evidence="2">ubiquitinyl hydrolase 1</fullName>
        <ecNumber evidence="2">3.4.19.12</ecNumber>
    </recommendedName>
</protein>
<gene>
    <name evidence="9" type="primary">Contig6039.g6462</name>
    <name evidence="9" type="ORF">STYLEM_19595</name>
</gene>
<evidence type="ECO:0000256" key="5">
    <source>
        <dbReference type="ARBA" id="ARBA00022801"/>
    </source>
</evidence>
<dbReference type="InterPro" id="IPR050164">
    <property type="entry name" value="Peptidase_C19"/>
</dbReference>
<feature type="compositionally biased region" description="Polar residues" evidence="7">
    <location>
        <begin position="7"/>
        <end position="42"/>
    </location>
</feature>
<sequence>MEEQKQYKNQATYQNSYRGGYQNSNGSNYSKRSNYDNENGETSRGGYSSNRGRGRGYYNNYNNSYDKSENYQDNYHRDGGANNNYRGRGRGGYQNRDQHHQDQKSQKSEVAVVETPKQQVELIKKGTTIVTVDYEKAFSNMFAKAEVPKKKMVQQESKADKQPVQEMKEQLTNDNKSEEVKQEQKIEGTQKKQNGIKQDDQKVVNGVSNSNPIAKPDNLIVSVQAINQEIIKADEIKEHVQQPEQTQKDDHLLDLKEKEEQSQDQSTCINNKLNSEIQNTDGQQTEKQTEDQKSKEEAKPKEKVDFIPDPNFSWDLAEMVMKPAPKKKKKKAATSNGNSHHAQEMVPIVIKQDQSKAIIKENIKLKLTENLEFSTLNIDKLNKGLKNSTNCCYMNVVLQSLLSIPAFFNMLIAISDNQEVMKELGSESLLRKFVYLSQYFNPTCQMDKKSPFAAPTVDAERIFIELNQNFNPYQEHQDCHEFLAIVLDFLHDELKLIYVPNDDTASSNQVVDEWQEVGNKNSRMLFNNDLQNIQRSLVRDIFGGVIRSEFQISQQNKVSVTYEPFFVLNLEITRCEDLYSCLHSFFKTSNINDYMHEGKLVYATHHQQIEKLPKILILQLKRFVFHDKPIKKHEIIDFPQVLKVEDYCLSTHLRLGINSKKSAEESGRHYLLSSVTIHRGTDVSKGHYTCFVLDASNNWVHYDDAKVKKVSEDYVYESQAYLLFYELIQ</sequence>
<dbReference type="Proteomes" id="UP000039865">
    <property type="component" value="Unassembled WGS sequence"/>
</dbReference>
<evidence type="ECO:0000256" key="1">
    <source>
        <dbReference type="ARBA" id="ARBA00000707"/>
    </source>
</evidence>
<feature type="region of interest" description="Disordered" evidence="7">
    <location>
        <begin position="144"/>
        <end position="218"/>
    </location>
</feature>
<feature type="compositionally biased region" description="Basic and acidic residues" evidence="7">
    <location>
        <begin position="287"/>
        <end position="306"/>
    </location>
</feature>
<evidence type="ECO:0000256" key="7">
    <source>
        <dbReference type="SAM" id="MobiDB-lite"/>
    </source>
</evidence>
<feature type="compositionally biased region" description="Basic and acidic residues" evidence="7">
    <location>
        <begin position="96"/>
        <end position="107"/>
    </location>
</feature>
<keyword evidence="6" id="KW-0788">Thiol protease</keyword>
<dbReference type="GO" id="GO:0005634">
    <property type="term" value="C:nucleus"/>
    <property type="evidence" value="ECO:0007669"/>
    <property type="project" value="TreeGrafter"/>
</dbReference>
<dbReference type="EMBL" id="CCKQ01018483">
    <property type="protein sequence ID" value="CDW90452.1"/>
    <property type="molecule type" value="Genomic_DNA"/>
</dbReference>
<dbReference type="PROSITE" id="PS50235">
    <property type="entry name" value="USP_3"/>
    <property type="match status" value="1"/>
</dbReference>
<dbReference type="InterPro" id="IPR001394">
    <property type="entry name" value="Peptidase_C19_UCH"/>
</dbReference>
<feature type="domain" description="USP" evidence="8">
    <location>
        <begin position="383"/>
        <end position="728"/>
    </location>
</feature>
<dbReference type="AlphaFoldDB" id="A0A078BB29"/>
<dbReference type="CDD" id="cd02257">
    <property type="entry name" value="Peptidase_C19"/>
    <property type="match status" value="1"/>
</dbReference>
<dbReference type="InterPro" id="IPR018200">
    <property type="entry name" value="USP_CS"/>
</dbReference>
<reference evidence="9 10" key="1">
    <citation type="submission" date="2014-06" db="EMBL/GenBank/DDBJ databases">
        <authorList>
            <person name="Swart Estienne"/>
        </authorList>
    </citation>
    <scope>NUCLEOTIDE SEQUENCE [LARGE SCALE GENOMIC DNA]</scope>
    <source>
        <strain evidence="9 10">130c</strain>
    </source>
</reference>
<evidence type="ECO:0000256" key="3">
    <source>
        <dbReference type="ARBA" id="ARBA00022670"/>
    </source>
</evidence>
<evidence type="ECO:0000256" key="4">
    <source>
        <dbReference type="ARBA" id="ARBA00022786"/>
    </source>
</evidence>
<dbReference type="OMA" id="HECVELP"/>
<keyword evidence="10" id="KW-1185">Reference proteome</keyword>
<dbReference type="PROSITE" id="PS00973">
    <property type="entry name" value="USP_2"/>
    <property type="match status" value="1"/>
</dbReference>
<accession>A0A078BB29</accession>
<dbReference type="GO" id="GO:0004843">
    <property type="term" value="F:cysteine-type deubiquitinase activity"/>
    <property type="evidence" value="ECO:0007669"/>
    <property type="project" value="UniProtKB-EC"/>
</dbReference>
<dbReference type="GO" id="GO:0005829">
    <property type="term" value="C:cytosol"/>
    <property type="evidence" value="ECO:0007669"/>
    <property type="project" value="TreeGrafter"/>
</dbReference>
<dbReference type="EC" id="3.4.19.12" evidence="2"/>
<comment type="catalytic activity">
    <reaction evidence="1">
        <text>Thiol-dependent hydrolysis of ester, thioester, amide, peptide and isopeptide bonds formed by the C-terminal Gly of ubiquitin (a 76-residue protein attached to proteins as an intracellular targeting signal).</text>
        <dbReference type="EC" id="3.4.19.12"/>
    </reaction>
</comment>
<proteinExistence type="predicted"/>
<dbReference type="Gene3D" id="3.90.70.10">
    <property type="entry name" value="Cysteine proteinases"/>
    <property type="match status" value="1"/>
</dbReference>
<feature type="region of interest" description="Disordered" evidence="7">
    <location>
        <begin position="257"/>
        <end position="307"/>
    </location>
</feature>
<feature type="region of interest" description="Disordered" evidence="7">
    <location>
        <begin position="1"/>
        <end position="115"/>
    </location>
</feature>
<keyword evidence="4" id="KW-0833">Ubl conjugation pathway</keyword>
<organism evidence="9 10">
    <name type="scientific">Stylonychia lemnae</name>
    <name type="common">Ciliate</name>
    <dbReference type="NCBI Taxonomy" id="5949"/>
    <lineage>
        <taxon>Eukaryota</taxon>
        <taxon>Sar</taxon>
        <taxon>Alveolata</taxon>
        <taxon>Ciliophora</taxon>
        <taxon>Intramacronucleata</taxon>
        <taxon>Spirotrichea</taxon>
        <taxon>Stichotrichia</taxon>
        <taxon>Sporadotrichida</taxon>
        <taxon>Oxytrichidae</taxon>
        <taxon>Stylonychinae</taxon>
        <taxon>Stylonychia</taxon>
    </lineage>
</organism>
<feature type="compositionally biased region" description="Polar residues" evidence="7">
    <location>
        <begin position="263"/>
        <end position="286"/>
    </location>
</feature>
<keyword evidence="3" id="KW-0645">Protease</keyword>
<dbReference type="PANTHER" id="PTHR24006:SF687">
    <property type="entry name" value="UBIQUITIN CARBOXYL-TERMINAL HYDROLASE 10"/>
    <property type="match status" value="1"/>
</dbReference>
<dbReference type="InterPro" id="IPR038765">
    <property type="entry name" value="Papain-like_cys_pep_sf"/>
</dbReference>
<name>A0A078BB29_STYLE</name>
<feature type="compositionally biased region" description="Low complexity" evidence="7">
    <location>
        <begin position="44"/>
        <end position="65"/>
    </location>
</feature>
<evidence type="ECO:0000256" key="2">
    <source>
        <dbReference type="ARBA" id="ARBA00012759"/>
    </source>
</evidence>
<dbReference type="InterPro" id="IPR028889">
    <property type="entry name" value="USP"/>
</dbReference>
<dbReference type="Pfam" id="PF00443">
    <property type="entry name" value="UCH"/>
    <property type="match status" value="1"/>
</dbReference>
<evidence type="ECO:0000313" key="10">
    <source>
        <dbReference type="Proteomes" id="UP000039865"/>
    </source>
</evidence>
<dbReference type="InParanoid" id="A0A078BB29"/>
<dbReference type="OrthoDB" id="447808at2759"/>
<evidence type="ECO:0000256" key="6">
    <source>
        <dbReference type="ARBA" id="ARBA00022807"/>
    </source>
</evidence>
<dbReference type="PANTHER" id="PTHR24006">
    <property type="entry name" value="UBIQUITIN CARBOXYL-TERMINAL HYDROLASE"/>
    <property type="match status" value="1"/>
</dbReference>
<evidence type="ECO:0000259" key="8">
    <source>
        <dbReference type="PROSITE" id="PS50235"/>
    </source>
</evidence>
<feature type="compositionally biased region" description="Basic and acidic residues" evidence="7">
    <location>
        <begin position="66"/>
        <end position="79"/>
    </location>
</feature>
<dbReference type="GO" id="GO:0006508">
    <property type="term" value="P:proteolysis"/>
    <property type="evidence" value="ECO:0007669"/>
    <property type="project" value="UniProtKB-KW"/>
</dbReference>
<dbReference type="GO" id="GO:0016579">
    <property type="term" value="P:protein deubiquitination"/>
    <property type="evidence" value="ECO:0007669"/>
    <property type="project" value="InterPro"/>
</dbReference>
<dbReference type="SUPFAM" id="SSF54001">
    <property type="entry name" value="Cysteine proteinases"/>
    <property type="match status" value="1"/>
</dbReference>
<evidence type="ECO:0000313" key="9">
    <source>
        <dbReference type="EMBL" id="CDW90452.1"/>
    </source>
</evidence>
<feature type="compositionally biased region" description="Basic and acidic residues" evidence="7">
    <location>
        <begin position="157"/>
        <end position="190"/>
    </location>
</feature>
<keyword evidence="5 9" id="KW-0378">Hydrolase</keyword>